<proteinExistence type="predicted"/>
<dbReference type="EMBL" id="JACXAC010000003">
    <property type="protein sequence ID" value="MBD2722594.1"/>
    <property type="molecule type" value="Genomic_DNA"/>
</dbReference>
<dbReference type="Proteomes" id="UP000606003">
    <property type="component" value="Unassembled WGS sequence"/>
</dbReference>
<reference evidence="1 2" key="1">
    <citation type="submission" date="2020-09" db="EMBL/GenBank/DDBJ databases">
        <authorList>
            <person name="Kim M.K."/>
        </authorList>
    </citation>
    <scope>NUCLEOTIDE SEQUENCE [LARGE SCALE GENOMIC DNA]</scope>
    <source>
        <strain evidence="1 2">BT189</strain>
    </source>
</reference>
<protein>
    <submittedName>
        <fullName evidence="1">Uncharacterized protein</fullName>
    </submittedName>
</protein>
<comment type="caution">
    <text evidence="1">The sequence shown here is derived from an EMBL/GenBank/DDBJ whole genome shotgun (WGS) entry which is preliminary data.</text>
</comment>
<accession>A0ABR8JXD5</accession>
<dbReference type="RefSeq" id="WP_190924328.1">
    <property type="nucleotide sequence ID" value="NZ_JACXAC010000003.1"/>
</dbReference>
<sequence length="131" mass="13741">MPSVAIAPAAPVVGAAASKLAALHATLARLEVMFPPRPQVAPQPAPAPVCPVTVAARHALARAHSAFFDARAAKYALRDDYRTQPGRFARLRAAILRCREAQATYKSAAAAFHASPAGAALQAARACYPRF</sequence>
<evidence type="ECO:0000313" key="2">
    <source>
        <dbReference type="Proteomes" id="UP000606003"/>
    </source>
</evidence>
<name>A0ABR8JXD5_9BACT</name>
<organism evidence="1 2">
    <name type="scientific">Hymenobacter armeniacus</name>
    <dbReference type="NCBI Taxonomy" id="2771358"/>
    <lineage>
        <taxon>Bacteria</taxon>
        <taxon>Pseudomonadati</taxon>
        <taxon>Bacteroidota</taxon>
        <taxon>Cytophagia</taxon>
        <taxon>Cytophagales</taxon>
        <taxon>Hymenobacteraceae</taxon>
        <taxon>Hymenobacter</taxon>
    </lineage>
</organism>
<evidence type="ECO:0000313" key="1">
    <source>
        <dbReference type="EMBL" id="MBD2722594.1"/>
    </source>
</evidence>
<gene>
    <name evidence="1" type="ORF">IC234_10695</name>
</gene>
<keyword evidence="2" id="KW-1185">Reference proteome</keyword>